<dbReference type="InterPro" id="IPR015330">
    <property type="entry name" value="DNA_primase/pol_bifunc_N"/>
</dbReference>
<protein>
    <submittedName>
        <fullName evidence="2">Bifunctional DNA primase/polymerase</fullName>
    </submittedName>
</protein>
<sequence length="186" mass="19303">MNGAASEQRGHGTQVKYVAAGGDASFALEAARHLAEYGVPLFIADPVLGPGGEWDPDAGAGGYKLPSDWQHTAPDSSVVDRWRPGQALCAVTGHAVDAVDVDPRNGGAESYARMERDGLIPRAYGRADTPSGGFHLLVAPLGVSSRNNAEDGVDVKAGNADGSGRGFVFLAPTVKRVKGTDWTAAY</sequence>
<evidence type="ECO:0000259" key="1">
    <source>
        <dbReference type="Pfam" id="PF09250"/>
    </source>
</evidence>
<organism evidence="2 3">
    <name type="scientific">Georgenia halotolerans</name>
    <dbReference type="NCBI Taxonomy" id="3028317"/>
    <lineage>
        <taxon>Bacteria</taxon>
        <taxon>Bacillati</taxon>
        <taxon>Actinomycetota</taxon>
        <taxon>Actinomycetes</taxon>
        <taxon>Micrococcales</taxon>
        <taxon>Bogoriellaceae</taxon>
        <taxon>Georgenia</taxon>
    </lineage>
</organism>
<name>A0ABT5TWY2_9MICO</name>
<proteinExistence type="predicted"/>
<gene>
    <name evidence="2" type="ORF">PU560_08820</name>
</gene>
<evidence type="ECO:0000313" key="3">
    <source>
        <dbReference type="Proteomes" id="UP001165561"/>
    </source>
</evidence>
<reference evidence="2" key="1">
    <citation type="submission" date="2023-02" db="EMBL/GenBank/DDBJ databases">
        <title>Georgenia sp.10Sc9-8, isolated from a soil sample collected from the Taklamakan desert.</title>
        <authorList>
            <person name="Liu S."/>
        </authorList>
    </citation>
    <scope>NUCLEOTIDE SEQUENCE</scope>
    <source>
        <strain evidence="2">10Sc9-8</strain>
    </source>
</reference>
<accession>A0ABT5TWY2</accession>
<feature type="domain" description="DNA primase/polymerase bifunctional N-terminal" evidence="1">
    <location>
        <begin position="63"/>
        <end position="175"/>
    </location>
</feature>
<dbReference type="Pfam" id="PF09250">
    <property type="entry name" value="Prim-Pol"/>
    <property type="match status" value="1"/>
</dbReference>
<keyword evidence="3" id="KW-1185">Reference proteome</keyword>
<dbReference type="Proteomes" id="UP001165561">
    <property type="component" value="Unassembled WGS sequence"/>
</dbReference>
<evidence type="ECO:0000313" key="2">
    <source>
        <dbReference type="EMBL" id="MDD9206566.1"/>
    </source>
</evidence>
<dbReference type="SUPFAM" id="SSF56747">
    <property type="entry name" value="Prim-pol domain"/>
    <property type="match status" value="1"/>
</dbReference>
<feature type="non-terminal residue" evidence="2">
    <location>
        <position position="186"/>
    </location>
</feature>
<comment type="caution">
    <text evidence="2">The sequence shown here is derived from an EMBL/GenBank/DDBJ whole genome shotgun (WGS) entry which is preliminary data.</text>
</comment>
<dbReference type="EMBL" id="JARACI010000921">
    <property type="protein sequence ID" value="MDD9206566.1"/>
    <property type="molecule type" value="Genomic_DNA"/>
</dbReference>